<dbReference type="InterPro" id="IPR006656">
    <property type="entry name" value="Mopterin_OxRdtase"/>
</dbReference>
<evidence type="ECO:0000259" key="12">
    <source>
        <dbReference type="Pfam" id="PF01568"/>
    </source>
</evidence>
<sequence>MAESENSRAPLQGSQTDGSPAGGWPALGAVNKHLLRQHVLIEGNRTLLSMNKPGGFDCPSCSWPDPKKPHAFEYCENGAKALAWESTKKRVTPEFFALHTVSELATWSDHDLEEQGRITQPMRYDAASDKYLPVTWDQAFAEIGEELRHLSDPSKLELYTSGRTSNEAAFLYQLFGRLYGMTNFPDCSNMCHETTTVALPESIGVGKGTTTLEDFEKADAIFIIGQNPGSNSPRMMSELHAAARRGASIISFNPLRERALVRFAAPQDPRDMLSLHGVKISSQYHQVRIGGDLIALQGICKAVIEADDVAQHANLPRILDVAFIDEHTHGFEQYAAYCRQLSWDIIERHSGLTRRAIEDVAAVYMRSEGVICCWGMGVTQHKRGGDAVQQIINLLLLRGNIGKPGAGACPVRGHSNVQGDRTMGIYEKAGEPFLASMSKVFGFEASRKKGHAVADTCEALLRGEVEALISMGGNFFRAIPDTDVICPTVSRLKMTVLVNTKLNRSATVHGQKAFLLPCVARSELDMQNGVAQTITVEDSMSMVHGSTGMLEPASNHLISEIAIIAGIAKATLEPNPKVNWDGYVGDYARIRDKIEEVLPEQFYDFNQRILEPGGFRLPNAASERKWDTESGKANFLFPEGIYDEDDTPPGAEHLQLMTIRSHDQFNTTVYSNDDRYRDIYGDRMVVMLNPQDIERLGLKAGDYIEFQTALDPTTARRAAGFKVVPYDVPQGCCAAYYPETNGLLPLANRDKHGNTPAAKSIPVNLVRMTPQGAQVALERRGLIAAAS</sequence>
<evidence type="ECO:0000313" key="13">
    <source>
        <dbReference type="EMBL" id="RMV12198.1"/>
    </source>
</evidence>
<dbReference type="CDD" id="cd02787">
    <property type="entry name" value="MopB_CT_ydeP"/>
    <property type="match status" value="1"/>
</dbReference>
<dbReference type="GO" id="GO:1990204">
    <property type="term" value="C:oxidoreductase complex"/>
    <property type="evidence" value="ECO:0007669"/>
    <property type="project" value="UniProtKB-ARBA"/>
</dbReference>
<dbReference type="GO" id="GO:0043546">
    <property type="term" value="F:molybdopterin cofactor binding"/>
    <property type="evidence" value="ECO:0007669"/>
    <property type="project" value="InterPro"/>
</dbReference>
<reference evidence="13 14" key="1">
    <citation type="submission" date="2018-08" db="EMBL/GenBank/DDBJ databases">
        <title>Recombination of ecologically and evolutionarily significant loci maintains genetic cohesion in the Pseudomonas syringae species complex.</title>
        <authorList>
            <person name="Dillon M."/>
            <person name="Thakur S."/>
            <person name="Almeida R.N.D."/>
            <person name="Weir B.S."/>
            <person name="Guttman D.S."/>
        </authorList>
    </citation>
    <scope>NUCLEOTIDE SEQUENCE [LARGE SCALE GENOMIC DNA]</scope>
    <source>
        <strain evidence="13 14">ICMP 11899</strain>
    </source>
</reference>
<evidence type="ECO:0000256" key="6">
    <source>
        <dbReference type="ARBA" id="ARBA00022723"/>
    </source>
</evidence>
<keyword evidence="7" id="KW-0560">Oxidoreductase</keyword>
<dbReference type="GO" id="GO:0030151">
    <property type="term" value="F:molybdenum ion binding"/>
    <property type="evidence" value="ECO:0007669"/>
    <property type="project" value="InterPro"/>
</dbReference>
<dbReference type="Gene3D" id="3.40.228.10">
    <property type="entry name" value="Dimethylsulfoxide Reductase, domain 2"/>
    <property type="match status" value="1"/>
</dbReference>
<dbReference type="Proteomes" id="UP000270795">
    <property type="component" value="Unassembled WGS sequence"/>
</dbReference>
<evidence type="ECO:0000256" key="9">
    <source>
        <dbReference type="ARBA" id="ARBA00023014"/>
    </source>
</evidence>
<evidence type="ECO:0000256" key="8">
    <source>
        <dbReference type="ARBA" id="ARBA00023004"/>
    </source>
</evidence>
<dbReference type="Pfam" id="PF00384">
    <property type="entry name" value="Molybdopterin"/>
    <property type="match status" value="1"/>
</dbReference>
<organism evidence="13 14">
    <name type="scientific">Pseudomonas savastanoi</name>
    <name type="common">Pseudomonas syringae pv. savastanoi</name>
    <dbReference type="NCBI Taxonomy" id="29438"/>
    <lineage>
        <taxon>Bacteria</taxon>
        <taxon>Pseudomonadati</taxon>
        <taxon>Pseudomonadota</taxon>
        <taxon>Gammaproteobacteria</taxon>
        <taxon>Pseudomonadales</taxon>
        <taxon>Pseudomonadaceae</taxon>
        <taxon>Pseudomonas</taxon>
    </lineage>
</organism>
<keyword evidence="9" id="KW-0411">Iron-sulfur</keyword>
<evidence type="ECO:0000256" key="7">
    <source>
        <dbReference type="ARBA" id="ARBA00023002"/>
    </source>
</evidence>
<accession>A0A3M6A049</accession>
<dbReference type="EMBL" id="RBUM01000371">
    <property type="protein sequence ID" value="RMV12198.1"/>
    <property type="molecule type" value="Genomic_DNA"/>
</dbReference>
<feature type="domain" description="Molybdopterin dinucleotide-binding" evidence="12">
    <location>
        <begin position="654"/>
        <end position="761"/>
    </location>
</feature>
<keyword evidence="8" id="KW-0408">Iron</keyword>
<keyword evidence="6" id="KW-0479">Metal-binding</keyword>
<dbReference type="InterPro" id="IPR009010">
    <property type="entry name" value="Asp_de-COase-like_dom_sf"/>
</dbReference>
<dbReference type="PANTHER" id="PTHR43105">
    <property type="entry name" value="RESPIRATORY NITRATE REDUCTASE"/>
    <property type="match status" value="1"/>
</dbReference>
<comment type="similarity">
    <text evidence="3">Belongs to the prokaryotic molybdopterin-containing oxidoreductase family.</text>
</comment>
<dbReference type="SUPFAM" id="SSF53706">
    <property type="entry name" value="Formate dehydrogenase/DMSO reductase, domains 1-3"/>
    <property type="match status" value="1"/>
</dbReference>
<evidence type="ECO:0000256" key="3">
    <source>
        <dbReference type="ARBA" id="ARBA00010312"/>
    </source>
</evidence>
<dbReference type="PIRSF" id="PIRSF000144">
    <property type="entry name" value="CbbBc"/>
    <property type="match status" value="1"/>
</dbReference>
<name>A0A3M6A049_PSESS</name>
<dbReference type="InterPro" id="IPR006657">
    <property type="entry name" value="MoPterin_dinucl-bd_dom"/>
</dbReference>
<proteinExistence type="inferred from homology"/>
<dbReference type="GO" id="GO:0016020">
    <property type="term" value="C:membrane"/>
    <property type="evidence" value="ECO:0007669"/>
    <property type="project" value="TreeGrafter"/>
</dbReference>
<dbReference type="Gene3D" id="3.40.50.740">
    <property type="match status" value="1"/>
</dbReference>
<keyword evidence="4" id="KW-0004">4Fe-4S</keyword>
<feature type="region of interest" description="Disordered" evidence="10">
    <location>
        <begin position="1"/>
        <end position="25"/>
    </location>
</feature>
<evidence type="ECO:0000259" key="11">
    <source>
        <dbReference type="Pfam" id="PF00384"/>
    </source>
</evidence>
<dbReference type="RefSeq" id="WP_122235854.1">
    <property type="nucleotide sequence ID" value="NZ_RBUM01000371.1"/>
</dbReference>
<evidence type="ECO:0000256" key="5">
    <source>
        <dbReference type="ARBA" id="ARBA00022505"/>
    </source>
</evidence>
<dbReference type="GO" id="GO:0051539">
    <property type="term" value="F:4 iron, 4 sulfur cluster binding"/>
    <property type="evidence" value="ECO:0007669"/>
    <property type="project" value="UniProtKB-KW"/>
</dbReference>
<dbReference type="CDD" id="cd02767">
    <property type="entry name" value="MopB_ydeP"/>
    <property type="match status" value="1"/>
</dbReference>
<dbReference type="AlphaFoldDB" id="A0A3M6A049"/>
<dbReference type="InterPro" id="IPR037951">
    <property type="entry name" value="MopB_CT_YdeP"/>
</dbReference>
<dbReference type="InterPro" id="IPR050123">
    <property type="entry name" value="Prok_molybdopt-oxidoreductase"/>
</dbReference>
<dbReference type="NCBIfam" id="TIGR01701">
    <property type="entry name" value="Fdhalpha-like"/>
    <property type="match status" value="1"/>
</dbReference>
<evidence type="ECO:0000256" key="4">
    <source>
        <dbReference type="ARBA" id="ARBA00022485"/>
    </source>
</evidence>
<comment type="cofactor">
    <cofactor evidence="1">
        <name>Mo-bis(molybdopterin guanine dinucleotide)</name>
        <dbReference type="ChEBI" id="CHEBI:60539"/>
    </cofactor>
</comment>
<dbReference type="SUPFAM" id="SSF50692">
    <property type="entry name" value="ADC-like"/>
    <property type="match status" value="1"/>
</dbReference>
<dbReference type="InterPro" id="IPR010046">
    <property type="entry name" value="Mopterin_OxRdtse_a_bac"/>
</dbReference>
<dbReference type="InterPro" id="IPR041953">
    <property type="entry name" value="YdeP_MopB"/>
</dbReference>
<dbReference type="GO" id="GO:0008863">
    <property type="term" value="F:formate dehydrogenase (NAD+) activity"/>
    <property type="evidence" value="ECO:0007669"/>
    <property type="project" value="InterPro"/>
</dbReference>
<comment type="caution">
    <text evidence="13">The sequence shown here is derived from an EMBL/GenBank/DDBJ whole genome shotgun (WGS) entry which is preliminary data.</text>
</comment>
<evidence type="ECO:0000256" key="10">
    <source>
        <dbReference type="SAM" id="MobiDB-lite"/>
    </source>
</evidence>
<dbReference type="Pfam" id="PF01568">
    <property type="entry name" value="Molydop_binding"/>
    <property type="match status" value="1"/>
</dbReference>
<protein>
    <submittedName>
        <fullName evidence="13">Oxidoreductase alpha subunit</fullName>
    </submittedName>
</protein>
<feature type="compositionally biased region" description="Polar residues" evidence="10">
    <location>
        <begin position="7"/>
        <end position="18"/>
    </location>
</feature>
<gene>
    <name evidence="13" type="ORF">ALP17_01241</name>
</gene>
<evidence type="ECO:0000256" key="2">
    <source>
        <dbReference type="ARBA" id="ARBA00001966"/>
    </source>
</evidence>
<dbReference type="GO" id="GO:0045333">
    <property type="term" value="P:cellular respiration"/>
    <property type="evidence" value="ECO:0007669"/>
    <property type="project" value="UniProtKB-ARBA"/>
</dbReference>
<keyword evidence="5" id="KW-0500">Molybdenum</keyword>
<evidence type="ECO:0000256" key="1">
    <source>
        <dbReference type="ARBA" id="ARBA00001942"/>
    </source>
</evidence>
<dbReference type="PANTHER" id="PTHR43105:SF4">
    <property type="entry name" value="PROTEIN YDEP"/>
    <property type="match status" value="1"/>
</dbReference>
<dbReference type="Gene3D" id="2.40.40.20">
    <property type="match status" value="1"/>
</dbReference>
<feature type="domain" description="Molybdopterin oxidoreductase" evidence="11">
    <location>
        <begin position="117"/>
        <end position="494"/>
    </location>
</feature>
<comment type="cofactor">
    <cofactor evidence="2">
        <name>[4Fe-4S] cluster</name>
        <dbReference type="ChEBI" id="CHEBI:49883"/>
    </cofactor>
</comment>
<evidence type="ECO:0000313" key="14">
    <source>
        <dbReference type="Proteomes" id="UP000270795"/>
    </source>
</evidence>